<dbReference type="Pfam" id="PF13847">
    <property type="entry name" value="Methyltransf_31"/>
    <property type="match status" value="1"/>
</dbReference>
<geneLocation type="plasmid" evidence="2 3">
    <name>unnamed2</name>
</geneLocation>
<dbReference type="Gene3D" id="3.40.50.150">
    <property type="entry name" value="Vaccinia Virus protein VP39"/>
    <property type="match status" value="1"/>
</dbReference>
<dbReference type="RefSeq" id="WP_016211074.1">
    <property type="nucleotide sequence ID" value="NZ_CP033945.1"/>
</dbReference>
<dbReference type="SUPFAM" id="SSF53335">
    <property type="entry name" value="S-adenosyl-L-methionine-dependent methyltransferases"/>
    <property type="match status" value="1"/>
</dbReference>
<dbReference type="InterPro" id="IPR029063">
    <property type="entry name" value="SAM-dependent_MTases_sf"/>
</dbReference>
<dbReference type="CDD" id="cd02440">
    <property type="entry name" value="AdoMet_MTases"/>
    <property type="match status" value="1"/>
</dbReference>
<feature type="domain" description="Methyltransferase" evidence="1">
    <location>
        <begin position="35"/>
        <end position="158"/>
    </location>
</feature>
<accession>A0A9Q6LPE7</accession>
<organism evidence="2 3">
    <name type="scientific">Piscirickettsia salmonis</name>
    <dbReference type="NCBI Taxonomy" id="1238"/>
    <lineage>
        <taxon>Bacteria</taxon>
        <taxon>Pseudomonadati</taxon>
        <taxon>Pseudomonadota</taxon>
        <taxon>Gammaproteobacteria</taxon>
        <taxon>Thiotrichales</taxon>
        <taxon>Piscirickettsiaceae</taxon>
        <taxon>Piscirickettsia</taxon>
    </lineage>
</organism>
<dbReference type="InterPro" id="IPR025714">
    <property type="entry name" value="Methyltranfer_dom"/>
</dbReference>
<gene>
    <name evidence="2" type="ORF">Psal009_03699</name>
</gene>
<reference evidence="2 3" key="1">
    <citation type="submission" date="2019-04" db="EMBL/GenBank/DDBJ databases">
        <title>Complete genome sequencing of Piscirickettsia salmonis strain Psal-009.</title>
        <authorList>
            <person name="Schober I."/>
            <person name="Bunk B."/>
            <person name="Sproer C."/>
            <person name="Carril G.P."/>
            <person name="Riedel T."/>
            <person name="Flores-Herrera P.A."/>
            <person name="Nourdin-Galindo G."/>
            <person name="Marshall S.H."/>
            <person name="Overmann J."/>
        </authorList>
    </citation>
    <scope>NUCLEOTIDE SEQUENCE [LARGE SCALE GENOMIC DNA]</scope>
    <source>
        <strain evidence="2 3">Psal-009</strain>
        <plasmid evidence="2 3">unnamed2</plasmid>
    </source>
</reference>
<proteinExistence type="predicted"/>
<sequence>MSKKIYKDDCQERLDTLQKIFDQQSLKFITDKLDKKNLKLLELGCRGNCDLIIALANKYPNLIEYTGIDDNPKFIKQAEKRLSDIPLKSLKLTHAMITDVSGLGFDLYDVIYSRLYFMYIQNYVEALKQVLNQLKVGGIIICEEPDLRTNFCNPAHVAYDEFLNLFGALGKVKKMNFKIGSELHTNFLELGLKITDIQFSQPVLMDEERKRFMDLSMTAARNDCIEYGLITPERFDVMISSLKRLSADERYYFAIARQTHISAIKA</sequence>
<dbReference type="Proteomes" id="UP000422232">
    <property type="component" value="Plasmid unnamed2"/>
</dbReference>
<evidence type="ECO:0000259" key="1">
    <source>
        <dbReference type="Pfam" id="PF13847"/>
    </source>
</evidence>
<keyword evidence="2" id="KW-0614">Plasmid</keyword>
<dbReference type="EMBL" id="CP038910">
    <property type="protein sequence ID" value="QGO07740.1"/>
    <property type="molecule type" value="Genomic_DNA"/>
</dbReference>
<evidence type="ECO:0000313" key="3">
    <source>
        <dbReference type="Proteomes" id="UP000422232"/>
    </source>
</evidence>
<keyword evidence="3" id="KW-1185">Reference proteome</keyword>
<protein>
    <submittedName>
        <fullName evidence="2">Trans-aconitate 2-methyltransferase</fullName>
    </submittedName>
</protein>
<dbReference type="PANTHER" id="PTHR43861">
    <property type="entry name" value="TRANS-ACONITATE 2-METHYLTRANSFERASE-RELATED"/>
    <property type="match status" value="1"/>
</dbReference>
<evidence type="ECO:0000313" key="2">
    <source>
        <dbReference type="EMBL" id="QGO07740.1"/>
    </source>
</evidence>
<dbReference type="AlphaFoldDB" id="A0A9Q6LPE7"/>
<name>A0A9Q6LPE7_PISSA</name>